<gene>
    <name evidence="2" type="ORF">DCM83_23600</name>
</gene>
<reference evidence="2" key="1">
    <citation type="submission" date="2018-04" db="EMBL/GenBank/DDBJ databases">
        <title>Genomes of Endosymbiotic and Endophytic Bradyrhizobium Publication status.</title>
        <authorList>
            <person name="Guha S."/>
            <person name="Jorrin B."/>
            <person name="Sarkar M."/>
            <person name="Poole P.S."/>
            <person name="DasGupta M."/>
        </authorList>
    </citation>
    <scope>NUCLEOTIDE SEQUENCE</scope>
    <source>
        <strain evidence="2">WBOS16</strain>
    </source>
</reference>
<proteinExistence type="predicted"/>
<accession>A0AAE9STY6</accession>
<dbReference type="Gene3D" id="3.10.180.10">
    <property type="entry name" value="2,3-Dihydroxybiphenyl 1,2-Dioxygenase, domain 1"/>
    <property type="match status" value="1"/>
</dbReference>
<dbReference type="AlphaFoldDB" id="A0AAE9STY6"/>
<dbReference type="Pfam" id="PF18029">
    <property type="entry name" value="Glyoxalase_6"/>
    <property type="match status" value="1"/>
</dbReference>
<dbReference type="RefSeq" id="WP_257180240.1">
    <property type="nucleotide sequence ID" value="NZ_CP028989.1"/>
</dbReference>
<dbReference type="PROSITE" id="PS51819">
    <property type="entry name" value="VOC"/>
    <property type="match status" value="1"/>
</dbReference>
<evidence type="ECO:0000313" key="3">
    <source>
        <dbReference type="Proteomes" id="UP001058872"/>
    </source>
</evidence>
<dbReference type="InterPro" id="IPR037523">
    <property type="entry name" value="VOC_core"/>
</dbReference>
<dbReference type="Proteomes" id="UP001058872">
    <property type="component" value="Chromosome"/>
</dbReference>
<evidence type="ECO:0000313" key="2">
    <source>
        <dbReference type="EMBL" id="UUO67903.1"/>
    </source>
</evidence>
<dbReference type="PANTHER" id="PTHR34109">
    <property type="entry name" value="BNAUNNG04460D PROTEIN-RELATED"/>
    <property type="match status" value="1"/>
</dbReference>
<dbReference type="InterPro" id="IPR029068">
    <property type="entry name" value="Glyas_Bleomycin-R_OHBP_Dase"/>
</dbReference>
<dbReference type="InterPro" id="IPR041581">
    <property type="entry name" value="Glyoxalase_6"/>
</dbReference>
<organism evidence="2 3">
    <name type="scientific">Bradyrhizobium betae</name>
    <dbReference type="NCBI Taxonomy" id="244734"/>
    <lineage>
        <taxon>Bacteria</taxon>
        <taxon>Pseudomonadati</taxon>
        <taxon>Pseudomonadota</taxon>
        <taxon>Alphaproteobacteria</taxon>
        <taxon>Hyphomicrobiales</taxon>
        <taxon>Nitrobacteraceae</taxon>
        <taxon>Bradyrhizobium</taxon>
    </lineage>
</organism>
<protein>
    <submittedName>
        <fullName evidence="2">Glyoxalase</fullName>
    </submittedName>
</protein>
<feature type="domain" description="VOC" evidence="1">
    <location>
        <begin position="1"/>
        <end position="122"/>
    </location>
</feature>
<evidence type="ECO:0000259" key="1">
    <source>
        <dbReference type="PROSITE" id="PS51819"/>
    </source>
</evidence>
<name>A0AAE9STY6_9BRAD</name>
<dbReference type="PANTHER" id="PTHR34109:SF1">
    <property type="entry name" value="VOC DOMAIN-CONTAINING PROTEIN"/>
    <property type="match status" value="1"/>
</dbReference>
<dbReference type="SUPFAM" id="SSF54593">
    <property type="entry name" value="Glyoxalase/Bleomycin resistance protein/Dihydroxybiphenyl dioxygenase"/>
    <property type="match status" value="1"/>
</dbReference>
<dbReference type="EMBL" id="CP028989">
    <property type="protein sequence ID" value="UUO67903.1"/>
    <property type="molecule type" value="Genomic_DNA"/>
</dbReference>
<sequence>MSFLLNIDVPDIEQATRFYTEAFGLTVGRRFGTGFVELLGWPAPVYLLTKQAGTVGAGGDRRRYARHWTPVHVDVVVENVDAAVERALRAGAVLEVPARDAPYGRIAMLADPFGHGFCLLAFSAKGYDALLEARSPDGAQA</sequence>